<feature type="transmembrane region" description="Helical" evidence="1">
    <location>
        <begin position="260"/>
        <end position="280"/>
    </location>
</feature>
<dbReference type="Proteomes" id="UP000230821">
    <property type="component" value="Unassembled WGS sequence"/>
</dbReference>
<accession>A0A2G6KEE2</accession>
<feature type="transmembrane region" description="Helical" evidence="1">
    <location>
        <begin position="610"/>
        <end position="628"/>
    </location>
</feature>
<feature type="transmembrane region" description="Helical" evidence="1">
    <location>
        <begin position="368"/>
        <end position="386"/>
    </location>
</feature>
<feature type="transmembrane region" description="Helical" evidence="1">
    <location>
        <begin position="445"/>
        <end position="465"/>
    </location>
</feature>
<feature type="transmembrane region" description="Helical" evidence="1">
    <location>
        <begin position="688"/>
        <end position="708"/>
    </location>
</feature>
<dbReference type="AlphaFoldDB" id="A0A2G6KEE2"/>
<feature type="transmembrane region" description="Helical" evidence="1">
    <location>
        <begin position="664"/>
        <end position="682"/>
    </location>
</feature>
<protein>
    <submittedName>
        <fullName evidence="2">Uncharacterized protein</fullName>
    </submittedName>
</protein>
<comment type="caution">
    <text evidence="2">The sequence shown here is derived from an EMBL/GenBank/DDBJ whole genome shotgun (WGS) entry which is preliminary data.</text>
</comment>
<evidence type="ECO:0000313" key="3">
    <source>
        <dbReference type="Proteomes" id="UP000230821"/>
    </source>
</evidence>
<keyword evidence="1" id="KW-0472">Membrane</keyword>
<feature type="transmembrane region" description="Helical" evidence="1">
    <location>
        <begin position="317"/>
        <end position="338"/>
    </location>
</feature>
<keyword evidence="1" id="KW-1133">Transmembrane helix</keyword>
<feature type="transmembrane region" description="Helical" evidence="1">
    <location>
        <begin position="104"/>
        <end position="122"/>
    </location>
</feature>
<feature type="transmembrane region" description="Helical" evidence="1">
    <location>
        <begin position="471"/>
        <end position="490"/>
    </location>
</feature>
<keyword evidence="1" id="KW-0812">Transmembrane</keyword>
<organism evidence="2 3">
    <name type="scientific">candidate division KSB3 bacterium</name>
    <dbReference type="NCBI Taxonomy" id="2044937"/>
    <lineage>
        <taxon>Bacteria</taxon>
        <taxon>candidate division KSB3</taxon>
    </lineage>
</organism>
<reference evidence="2 3" key="1">
    <citation type="submission" date="2017-10" db="EMBL/GenBank/DDBJ databases">
        <title>Novel microbial diversity and functional potential in the marine mammal oral microbiome.</title>
        <authorList>
            <person name="Dudek N.K."/>
            <person name="Sun C.L."/>
            <person name="Burstein D."/>
            <person name="Kantor R.S."/>
            <person name="Aliaga Goltsman D.S."/>
            <person name="Bik E.M."/>
            <person name="Thomas B.C."/>
            <person name="Banfield J.F."/>
            <person name="Relman D.A."/>
        </authorList>
    </citation>
    <scope>NUCLEOTIDE SEQUENCE [LARGE SCALE GENOMIC DNA]</scope>
    <source>
        <strain evidence="2">DOLJORAL78_47_16</strain>
    </source>
</reference>
<feature type="transmembrane region" description="Helical" evidence="1">
    <location>
        <begin position="5"/>
        <end position="27"/>
    </location>
</feature>
<feature type="transmembrane region" description="Helical" evidence="1">
    <location>
        <begin position="713"/>
        <end position="732"/>
    </location>
</feature>
<feature type="transmembrane region" description="Helical" evidence="1">
    <location>
        <begin position="634"/>
        <end position="652"/>
    </location>
</feature>
<sequence>MNDKLLNYGLFVCGVTIAIYCFGLLLFKDVLELEITLTVVFFILLVPPLCFSGSSEVQRIFGLNHALPRCASTILWLGLLAMYAFPLLVTLFLLPNYLPSTSHYFLYAPVAMACGLGFIRLHALGGHPLLILTGVTVEVIAVFFFVTRMILLLLGEMPASSTGKTFEFFTMVATGLSYVFLLGTGEHGFLKKALIWFGHIQDVLWQMVRVLLIALCLGACHVLLLISVMDPVGQQYIGIMLFLLSGLWLYVGFAFRSMLFYSFAYAEILIALFSCLFFDAIWSESWIIWLLLVFFGTIIPIYSRFLKERYAHATGHVYVWLSVTAALILFEHMTFYGFYSKLGLVPLFSLWIMVFLIPASASSRQQAGFRAFLGVLLYAPAIFFFLRQGPPLLMYLPRTLLTTVIISALIVAYRMYEWQWFSDQDVEELRIVHHLHWYLNQTHSLLFIFLLSSLAVVAVHVMSFLAGPELFASHFFSMLLVQGFLAIFWFDRARKDKTWWWTIAAEMMIAGIIFTLRQDLPLLFDLLWDVNWDLAVGVFVAFAITAARPLLKQQDSSIRIPIRFTLLGLPIITALYALDYDVGFDVFSRMLLIYSVLFLWQAYSEKDRFVLAYAFLGINSYLILLFLHNDIHSLQAYVTPVCISILILVQVFRDITSAATANIVRGLTLCLLLGMAAFEAIVQNSSSPLSHVVVIIVSILAIVTAILLWVKIFAFLGLLCFFIDLLAIIYIVLSQQSTDALKVILGLGFTLGGGLILSGYIFYRKNRESVERIVTRIKTTFTAWE</sequence>
<gene>
    <name evidence="2" type="ORF">CSA56_08935</name>
</gene>
<proteinExistence type="predicted"/>
<dbReference type="EMBL" id="PDSK01000092">
    <property type="protein sequence ID" value="PIE34031.1"/>
    <property type="molecule type" value="Genomic_DNA"/>
</dbReference>
<feature type="transmembrane region" description="Helical" evidence="1">
    <location>
        <begin position="33"/>
        <end position="53"/>
    </location>
</feature>
<evidence type="ECO:0000256" key="1">
    <source>
        <dbReference type="SAM" id="Phobius"/>
    </source>
</evidence>
<feature type="transmembrane region" description="Helical" evidence="1">
    <location>
        <begin position="74"/>
        <end position="98"/>
    </location>
</feature>
<feature type="transmembrane region" description="Helical" evidence="1">
    <location>
        <begin position="392"/>
        <end position="413"/>
    </location>
</feature>
<feature type="transmembrane region" description="Helical" evidence="1">
    <location>
        <begin position="286"/>
        <end position="305"/>
    </location>
</feature>
<feature type="transmembrane region" description="Helical" evidence="1">
    <location>
        <begin position="530"/>
        <end position="550"/>
    </location>
</feature>
<name>A0A2G6KEE2_9BACT</name>
<feature type="transmembrane region" description="Helical" evidence="1">
    <location>
        <begin position="344"/>
        <end position="361"/>
    </location>
</feature>
<feature type="transmembrane region" description="Helical" evidence="1">
    <location>
        <begin position="562"/>
        <end position="580"/>
    </location>
</feature>
<feature type="transmembrane region" description="Helical" evidence="1">
    <location>
        <begin position="744"/>
        <end position="763"/>
    </location>
</feature>
<feature type="transmembrane region" description="Helical" evidence="1">
    <location>
        <begin position="499"/>
        <end position="518"/>
    </location>
</feature>
<feature type="transmembrane region" description="Helical" evidence="1">
    <location>
        <begin position="586"/>
        <end position="603"/>
    </location>
</feature>
<feature type="transmembrane region" description="Helical" evidence="1">
    <location>
        <begin position="235"/>
        <end position="253"/>
    </location>
</feature>
<feature type="transmembrane region" description="Helical" evidence="1">
    <location>
        <begin position="166"/>
        <end position="189"/>
    </location>
</feature>
<evidence type="ECO:0000313" key="2">
    <source>
        <dbReference type="EMBL" id="PIE34031.1"/>
    </source>
</evidence>
<feature type="transmembrane region" description="Helical" evidence="1">
    <location>
        <begin position="129"/>
        <end position="154"/>
    </location>
</feature>
<feature type="transmembrane region" description="Helical" evidence="1">
    <location>
        <begin position="210"/>
        <end position="229"/>
    </location>
</feature>